<dbReference type="Pfam" id="PF04883">
    <property type="entry name" value="HK97-gp10_like"/>
    <property type="match status" value="1"/>
</dbReference>
<name>A0A9Q8Y017_9LACT</name>
<dbReference type="AlphaFoldDB" id="A0A9Q8Y017"/>
<proteinExistence type="predicted"/>
<dbReference type="Proteomes" id="UP001056730">
    <property type="component" value="Chromosome"/>
</dbReference>
<dbReference type="RefSeq" id="WP_165714652.1">
    <property type="nucleotide sequence ID" value="NZ_CP086395.1"/>
</dbReference>
<accession>A0A9Q8Y017</accession>
<dbReference type="InterPro" id="IPR010064">
    <property type="entry name" value="HK97-gp10_tail"/>
</dbReference>
<reference evidence="1" key="1">
    <citation type="journal article" date="2022" name="Front. Microbiol.">
        <title>Feed Insects as a Reservoir of Granadaene-Producing Lactococci.</title>
        <authorList>
            <person name="Neuzil-Bunesova V."/>
            <person name="Ramirez Garcia A."/>
            <person name="Modrackova N."/>
            <person name="Makovska M."/>
            <person name="Sabolova M."/>
            <person name="Sproer C."/>
            <person name="Bunk B."/>
            <person name="Blom J."/>
            <person name="Schwab C."/>
        </authorList>
    </citation>
    <scope>NUCLEOTIDE SEQUENCE</scope>
    <source>
        <strain evidence="1">I4/6O</strain>
    </source>
</reference>
<sequence>MMGRFDDSQFQEFVRAFDSKVQGETYLKEIEKAFRDVTAKTLKIVKKRTPVDKGVLRRNWGASGFQMTRGNMMVEIFNNTEYAIYVEMGHRTRGGKRWVEGQFMLEESISDINNIMEEVMSIAFENALEKLLEV</sequence>
<evidence type="ECO:0000313" key="2">
    <source>
        <dbReference type="Proteomes" id="UP001056730"/>
    </source>
</evidence>
<organism evidence="1 2">
    <name type="scientific">Lactococcus formosensis</name>
    <dbReference type="NCBI Taxonomy" id="1281486"/>
    <lineage>
        <taxon>Bacteria</taxon>
        <taxon>Bacillati</taxon>
        <taxon>Bacillota</taxon>
        <taxon>Bacilli</taxon>
        <taxon>Lactobacillales</taxon>
        <taxon>Streptococcaceae</taxon>
        <taxon>Lactococcus</taxon>
    </lineage>
</organism>
<protein>
    <submittedName>
        <fullName evidence="1">HK97 gp10 family phage protein</fullName>
    </submittedName>
</protein>
<dbReference type="EMBL" id="CP086395">
    <property type="protein sequence ID" value="USJ19528.1"/>
    <property type="molecule type" value="Genomic_DNA"/>
</dbReference>
<evidence type="ECO:0000313" key="1">
    <source>
        <dbReference type="EMBL" id="USJ19528.1"/>
    </source>
</evidence>
<dbReference type="KEGG" id="lfo:LMK00_06740"/>
<gene>
    <name evidence="1" type="ORF">LMK00_06740</name>
</gene>